<accession>A0A840UHB9</accession>
<protein>
    <submittedName>
        <fullName evidence="1">Uncharacterized protein</fullName>
    </submittedName>
</protein>
<dbReference type="AlphaFoldDB" id="A0A840UHB9"/>
<proteinExistence type="predicted"/>
<name>A0A840UHB9_9GAMM</name>
<dbReference type="EMBL" id="JACHFE010000002">
    <property type="protein sequence ID" value="MBB5320198.1"/>
    <property type="molecule type" value="Genomic_DNA"/>
</dbReference>
<dbReference type="Proteomes" id="UP000591735">
    <property type="component" value="Unassembled WGS sequence"/>
</dbReference>
<organism evidence="1 2">
    <name type="scientific">Marinobacter oulmenensis</name>
    <dbReference type="NCBI Taxonomy" id="643747"/>
    <lineage>
        <taxon>Bacteria</taxon>
        <taxon>Pseudomonadati</taxon>
        <taxon>Pseudomonadota</taxon>
        <taxon>Gammaproteobacteria</taxon>
        <taxon>Pseudomonadales</taxon>
        <taxon>Marinobacteraceae</taxon>
        <taxon>Marinobacter</taxon>
    </lineage>
</organism>
<dbReference type="RefSeq" id="WP_183699799.1">
    <property type="nucleotide sequence ID" value="NZ_JACHFE010000002.1"/>
</dbReference>
<gene>
    <name evidence="1" type="ORF">HNR38_000670</name>
</gene>
<comment type="caution">
    <text evidence="1">The sequence shown here is derived from an EMBL/GenBank/DDBJ whole genome shotgun (WGS) entry which is preliminary data.</text>
</comment>
<evidence type="ECO:0000313" key="1">
    <source>
        <dbReference type="EMBL" id="MBB5320198.1"/>
    </source>
</evidence>
<evidence type="ECO:0000313" key="2">
    <source>
        <dbReference type="Proteomes" id="UP000591735"/>
    </source>
</evidence>
<keyword evidence="2" id="KW-1185">Reference proteome</keyword>
<sequence>MNDDDRKYVAAAINYFWTDLATPNNVNERAARVVYEALSELQSCTDSMHLVPRPTLNPGISYVVKQVVNIGRRVMSGNASAYIVCRDRVALNYRTPIRLALRGL</sequence>
<reference evidence="1 2" key="1">
    <citation type="submission" date="2020-08" db="EMBL/GenBank/DDBJ databases">
        <title>Genomic Encyclopedia of Type Strains, Phase IV (KMG-IV): sequencing the most valuable type-strain genomes for metagenomic binning, comparative biology and taxonomic classification.</title>
        <authorList>
            <person name="Goeker M."/>
        </authorList>
    </citation>
    <scope>NUCLEOTIDE SEQUENCE [LARGE SCALE GENOMIC DNA]</scope>
    <source>
        <strain evidence="1 2">DSM 22359</strain>
    </source>
</reference>